<dbReference type="EMBL" id="BPLR01003943">
    <property type="protein sequence ID" value="GIX90496.1"/>
    <property type="molecule type" value="Genomic_DNA"/>
</dbReference>
<protein>
    <submittedName>
        <fullName evidence="1">Uncharacterized protein</fullName>
    </submittedName>
</protein>
<accession>A0AAV4P0F9</accession>
<evidence type="ECO:0000313" key="1">
    <source>
        <dbReference type="EMBL" id="GIX90496.1"/>
    </source>
</evidence>
<proteinExistence type="predicted"/>
<name>A0AAV4P0F9_CAEEX</name>
<dbReference type="AlphaFoldDB" id="A0AAV4P0F9"/>
<dbReference type="Gene3D" id="3.30.420.10">
    <property type="entry name" value="Ribonuclease H-like superfamily/Ribonuclease H"/>
    <property type="match status" value="1"/>
</dbReference>
<evidence type="ECO:0000313" key="2">
    <source>
        <dbReference type="Proteomes" id="UP001054945"/>
    </source>
</evidence>
<dbReference type="Proteomes" id="UP001054945">
    <property type="component" value="Unassembled WGS sequence"/>
</dbReference>
<keyword evidence="2" id="KW-1185">Reference proteome</keyword>
<dbReference type="GO" id="GO:0003676">
    <property type="term" value="F:nucleic acid binding"/>
    <property type="evidence" value="ECO:0007669"/>
    <property type="project" value="InterPro"/>
</dbReference>
<dbReference type="InterPro" id="IPR036397">
    <property type="entry name" value="RNaseH_sf"/>
</dbReference>
<organism evidence="1 2">
    <name type="scientific">Caerostris extrusa</name>
    <name type="common">Bark spider</name>
    <name type="synonym">Caerostris bankana</name>
    <dbReference type="NCBI Taxonomy" id="172846"/>
    <lineage>
        <taxon>Eukaryota</taxon>
        <taxon>Metazoa</taxon>
        <taxon>Ecdysozoa</taxon>
        <taxon>Arthropoda</taxon>
        <taxon>Chelicerata</taxon>
        <taxon>Arachnida</taxon>
        <taxon>Araneae</taxon>
        <taxon>Araneomorphae</taxon>
        <taxon>Entelegynae</taxon>
        <taxon>Araneoidea</taxon>
        <taxon>Araneidae</taxon>
        <taxon>Caerostris</taxon>
    </lineage>
</organism>
<comment type="caution">
    <text evidence="1">The sequence shown here is derived from an EMBL/GenBank/DDBJ whole genome shotgun (WGS) entry which is preliminary data.</text>
</comment>
<reference evidence="1 2" key="1">
    <citation type="submission" date="2021-06" db="EMBL/GenBank/DDBJ databases">
        <title>Caerostris extrusa draft genome.</title>
        <authorList>
            <person name="Kono N."/>
            <person name="Arakawa K."/>
        </authorList>
    </citation>
    <scope>NUCLEOTIDE SEQUENCE [LARGE SCALE GENOMIC DNA]</scope>
</reference>
<sequence>MLIGELTKTSRRYVHVKCNSTTLYASRDNVMVWEMFSWNTLGPSIYVHEHSTKTSYLNIVVDIHPVMFMVYPNSDGYFQEDNASNACIVQD</sequence>
<gene>
    <name evidence="1" type="ORF">CEXT_195811</name>
</gene>